<feature type="domain" description="Bacteriophage T5 Orf172 DNA-binding" evidence="1">
    <location>
        <begin position="167"/>
        <end position="242"/>
    </location>
</feature>
<dbReference type="InterPro" id="IPR018306">
    <property type="entry name" value="Phage_T5_Orf172_DNA-bd"/>
</dbReference>
<protein>
    <recommendedName>
        <fullName evidence="1">Bacteriophage T5 Orf172 DNA-binding domain-containing protein</fullName>
    </recommendedName>
</protein>
<evidence type="ECO:0000313" key="2">
    <source>
        <dbReference type="EMBL" id="ODR99160.1"/>
    </source>
</evidence>
<keyword evidence="3" id="KW-1185">Reference proteome</keyword>
<dbReference type="EMBL" id="LPWG01000011">
    <property type="protein sequence ID" value="ODR99160.1"/>
    <property type="molecule type" value="Genomic_DNA"/>
</dbReference>
<proteinExistence type="predicted"/>
<reference evidence="2 3" key="1">
    <citation type="journal article" date="2016" name="Environ. Microbiol.">
        <title>New Methyloceanibacter diversity from North Sea sediments includes methanotroph containing solely the soluble methane monooxygenase.</title>
        <authorList>
            <person name="Vekeman B."/>
            <person name="Kerckhof F.M."/>
            <person name="Cremers G."/>
            <person name="de Vos P."/>
            <person name="Vandamme P."/>
            <person name="Boon N."/>
            <person name="Op den Camp H.J."/>
            <person name="Heylen K."/>
        </authorList>
    </citation>
    <scope>NUCLEOTIDE SEQUENCE [LARGE SCALE GENOMIC DNA]</scope>
    <source>
        <strain evidence="2 3">R-67174</strain>
    </source>
</reference>
<dbReference type="SMART" id="SM00974">
    <property type="entry name" value="T5orf172"/>
    <property type="match status" value="1"/>
</dbReference>
<accession>A0A1E3W058</accession>
<gene>
    <name evidence="2" type="ORF">AUC68_03800</name>
</gene>
<dbReference type="Pfam" id="PF13455">
    <property type="entry name" value="MUG113"/>
    <property type="match status" value="1"/>
</dbReference>
<dbReference type="RefSeq" id="WP_069437100.1">
    <property type="nucleotide sequence ID" value="NZ_LPWG01000011.1"/>
</dbReference>
<sequence length="244" mass="28077">MFSKKHILDEIRRTATENGGVPLGRERFARETGIKPYYIEKYWARLSDAQREAGFEPNSLQGGYDADFLLEKFVDLIRELGQVPTQAALRVKHSSDDTFPSPHTFAARLGRRGDLIQKALAHCEERSGYEDAARLCNEALTAARTTVKKRSASEPVPESELGFVYLLKSGRYYKIGKTNSAGRRERELAIQLPEEASTIHVIKTDDPAGIERYWHHRFAEKRKQGEWFNLDSRDVRAFRRRKFM</sequence>
<evidence type="ECO:0000313" key="3">
    <source>
        <dbReference type="Proteomes" id="UP000094501"/>
    </source>
</evidence>
<organism evidence="2 3">
    <name type="scientific">Methyloceanibacter methanicus</name>
    <dbReference type="NCBI Taxonomy" id="1774968"/>
    <lineage>
        <taxon>Bacteria</taxon>
        <taxon>Pseudomonadati</taxon>
        <taxon>Pseudomonadota</taxon>
        <taxon>Alphaproteobacteria</taxon>
        <taxon>Hyphomicrobiales</taxon>
        <taxon>Hyphomicrobiaceae</taxon>
        <taxon>Methyloceanibacter</taxon>
    </lineage>
</organism>
<name>A0A1E3W058_9HYPH</name>
<dbReference type="AlphaFoldDB" id="A0A1E3W058"/>
<comment type="caution">
    <text evidence="2">The sequence shown here is derived from an EMBL/GenBank/DDBJ whole genome shotgun (WGS) entry which is preliminary data.</text>
</comment>
<dbReference type="Proteomes" id="UP000094501">
    <property type="component" value="Unassembled WGS sequence"/>
</dbReference>
<evidence type="ECO:0000259" key="1">
    <source>
        <dbReference type="SMART" id="SM00974"/>
    </source>
</evidence>
<dbReference type="STRING" id="1774968.AUC68_03800"/>